<dbReference type="InterPro" id="IPR009057">
    <property type="entry name" value="Homeodomain-like_sf"/>
</dbReference>
<dbReference type="Proteomes" id="UP000198984">
    <property type="component" value="Unassembled WGS sequence"/>
</dbReference>
<dbReference type="SMART" id="SM00342">
    <property type="entry name" value="HTH_ARAC"/>
    <property type="match status" value="1"/>
</dbReference>
<dbReference type="GO" id="GO:0043565">
    <property type="term" value="F:sequence-specific DNA binding"/>
    <property type="evidence" value="ECO:0007669"/>
    <property type="project" value="InterPro"/>
</dbReference>
<dbReference type="PROSITE" id="PS01124">
    <property type="entry name" value="HTH_ARAC_FAMILY_2"/>
    <property type="match status" value="1"/>
</dbReference>
<evidence type="ECO:0000259" key="4">
    <source>
        <dbReference type="PROSITE" id="PS01124"/>
    </source>
</evidence>
<feature type="domain" description="HTH araC/xylS-type" evidence="4">
    <location>
        <begin position="154"/>
        <end position="251"/>
    </location>
</feature>
<gene>
    <name evidence="5" type="ORF">SAMN04488505_1011405</name>
</gene>
<dbReference type="SUPFAM" id="SSF46689">
    <property type="entry name" value="Homeodomain-like"/>
    <property type="match status" value="2"/>
</dbReference>
<evidence type="ECO:0000313" key="5">
    <source>
        <dbReference type="EMBL" id="SEL06304.1"/>
    </source>
</evidence>
<dbReference type="PANTHER" id="PTHR46796">
    <property type="entry name" value="HTH-TYPE TRANSCRIPTIONAL ACTIVATOR RHAS-RELATED"/>
    <property type="match status" value="1"/>
</dbReference>
<accession>A0A1H7M528</accession>
<evidence type="ECO:0000256" key="1">
    <source>
        <dbReference type="ARBA" id="ARBA00023015"/>
    </source>
</evidence>
<sequence length="255" mass="28793">MRLHTYIPGIRLQPFIKNFLIIESDHEVVNKILPDTAVVMAFRFRGQVQHSMSSGSGITPATCISGMRKTARLISYTPNTATLIVTFRSAGAAAFFKAPLHEFFEQSIPLDALVSQQQLDSITEQLSAAASHPQRIRIIERWLLSAVQTYEPDPRIQAAVQQLTLQNIKIRDLSYQLNISQDALEKRFRQQVGATPKQFANIVRLRKLITQYTPNQTLTALAYDAGYFDQAHFIKDFKAFTGQAPQDFFKSPAFC</sequence>
<dbReference type="OrthoDB" id="655946at2"/>
<keyword evidence="2" id="KW-0238">DNA-binding</keyword>
<dbReference type="Pfam" id="PF12833">
    <property type="entry name" value="HTH_18"/>
    <property type="match status" value="1"/>
</dbReference>
<evidence type="ECO:0000256" key="2">
    <source>
        <dbReference type="ARBA" id="ARBA00023125"/>
    </source>
</evidence>
<dbReference type="InterPro" id="IPR018062">
    <property type="entry name" value="HTH_AraC-typ_CS"/>
</dbReference>
<dbReference type="AlphaFoldDB" id="A0A1H7M528"/>
<dbReference type="PROSITE" id="PS00041">
    <property type="entry name" value="HTH_ARAC_FAMILY_1"/>
    <property type="match status" value="1"/>
</dbReference>
<proteinExistence type="predicted"/>
<reference evidence="5 6" key="1">
    <citation type="submission" date="2016-10" db="EMBL/GenBank/DDBJ databases">
        <authorList>
            <person name="de Groot N.N."/>
        </authorList>
    </citation>
    <scope>NUCLEOTIDE SEQUENCE [LARGE SCALE GENOMIC DNA]</scope>
    <source>
        <strain evidence="5 6">DSM 21039</strain>
    </source>
</reference>
<dbReference type="InterPro" id="IPR046532">
    <property type="entry name" value="DUF6597"/>
</dbReference>
<dbReference type="GO" id="GO:0003700">
    <property type="term" value="F:DNA-binding transcription factor activity"/>
    <property type="evidence" value="ECO:0007669"/>
    <property type="project" value="InterPro"/>
</dbReference>
<protein>
    <submittedName>
        <fullName evidence="5">Transcriptional regulator, AraC family</fullName>
    </submittedName>
</protein>
<dbReference type="Pfam" id="PF20240">
    <property type="entry name" value="DUF6597"/>
    <property type="match status" value="1"/>
</dbReference>
<keyword evidence="6" id="KW-1185">Reference proteome</keyword>
<dbReference type="Gene3D" id="1.10.10.60">
    <property type="entry name" value="Homeodomain-like"/>
    <property type="match status" value="1"/>
</dbReference>
<dbReference type="STRING" id="573321.SAMN04488505_1011405"/>
<organism evidence="5 6">
    <name type="scientific">Chitinophaga rupis</name>
    <dbReference type="NCBI Taxonomy" id="573321"/>
    <lineage>
        <taxon>Bacteria</taxon>
        <taxon>Pseudomonadati</taxon>
        <taxon>Bacteroidota</taxon>
        <taxon>Chitinophagia</taxon>
        <taxon>Chitinophagales</taxon>
        <taxon>Chitinophagaceae</taxon>
        <taxon>Chitinophaga</taxon>
    </lineage>
</organism>
<dbReference type="InterPro" id="IPR018060">
    <property type="entry name" value="HTH_AraC"/>
</dbReference>
<evidence type="ECO:0000313" key="6">
    <source>
        <dbReference type="Proteomes" id="UP000198984"/>
    </source>
</evidence>
<keyword evidence="1" id="KW-0805">Transcription regulation</keyword>
<keyword evidence="3" id="KW-0804">Transcription</keyword>
<dbReference type="InterPro" id="IPR050204">
    <property type="entry name" value="AraC_XylS_family_regulators"/>
</dbReference>
<dbReference type="PANTHER" id="PTHR46796:SF13">
    <property type="entry name" value="HTH-TYPE TRANSCRIPTIONAL ACTIVATOR RHAS"/>
    <property type="match status" value="1"/>
</dbReference>
<name>A0A1H7M528_9BACT</name>
<evidence type="ECO:0000256" key="3">
    <source>
        <dbReference type="ARBA" id="ARBA00023163"/>
    </source>
</evidence>
<dbReference type="RefSeq" id="WP_089907978.1">
    <property type="nucleotide sequence ID" value="NZ_FOBB01000001.1"/>
</dbReference>
<dbReference type="EMBL" id="FOBB01000001">
    <property type="protein sequence ID" value="SEL06304.1"/>
    <property type="molecule type" value="Genomic_DNA"/>
</dbReference>